<dbReference type="PANTHER" id="PTHR38791:SF12">
    <property type="entry name" value="TRANSCRIPTION FACTOR DOMAIN-CONTAINING PROTEIN-RELATED"/>
    <property type="match status" value="1"/>
</dbReference>
<feature type="compositionally biased region" description="Low complexity" evidence="1">
    <location>
        <begin position="170"/>
        <end position="181"/>
    </location>
</feature>
<feature type="compositionally biased region" description="Polar residues" evidence="1">
    <location>
        <begin position="648"/>
        <end position="666"/>
    </location>
</feature>
<dbReference type="Pfam" id="PF01756">
    <property type="entry name" value="ACOX"/>
    <property type="match status" value="1"/>
</dbReference>
<dbReference type="InterPro" id="IPR053175">
    <property type="entry name" value="DHMBA_Reg_Transcription_Factor"/>
</dbReference>
<reference evidence="3 4" key="1">
    <citation type="journal article" date="2014" name="PLoS ONE">
        <title>De novo Genome Assembly of the Fungal Plant Pathogen Pyrenophora semeniperda.</title>
        <authorList>
            <person name="Soliai M.M."/>
            <person name="Meyer S.E."/>
            <person name="Udall J.A."/>
            <person name="Elzinga D.E."/>
            <person name="Hermansen R.A."/>
            <person name="Bodily P.M."/>
            <person name="Hart A.A."/>
            <person name="Coleman C.E."/>
        </authorList>
    </citation>
    <scope>NUCLEOTIDE SEQUENCE [LARGE SCALE GENOMIC DNA]</scope>
    <source>
        <strain evidence="3 4">CCB06</strain>
        <tissue evidence="3">Mycelium</tissue>
    </source>
</reference>
<name>A0A3M7LVJ2_9PLEO</name>
<feature type="compositionally biased region" description="Low complexity" evidence="1">
    <location>
        <begin position="700"/>
        <end position="713"/>
    </location>
</feature>
<proteinExistence type="predicted"/>
<evidence type="ECO:0000313" key="4">
    <source>
        <dbReference type="Proteomes" id="UP000265663"/>
    </source>
</evidence>
<dbReference type="AlphaFoldDB" id="A0A3M7LVJ2"/>
<dbReference type="InterPro" id="IPR036250">
    <property type="entry name" value="AcylCo_DH-like_C"/>
</dbReference>
<dbReference type="Proteomes" id="UP000265663">
    <property type="component" value="Unassembled WGS sequence"/>
</dbReference>
<dbReference type="OrthoDB" id="2991872at2759"/>
<keyword evidence="4" id="KW-1185">Reference proteome</keyword>
<dbReference type="EMBL" id="KE747806">
    <property type="protein sequence ID" value="RMZ66253.1"/>
    <property type="molecule type" value="Genomic_DNA"/>
</dbReference>
<dbReference type="SUPFAM" id="SSF47203">
    <property type="entry name" value="Acyl-CoA dehydrogenase C-terminal domain-like"/>
    <property type="match status" value="1"/>
</dbReference>
<dbReference type="InterPro" id="IPR002655">
    <property type="entry name" value="Acyl-CoA_oxidase_C"/>
</dbReference>
<feature type="domain" description="Acyl-CoA oxidase C-terminal" evidence="2">
    <location>
        <begin position="48"/>
        <end position="91"/>
    </location>
</feature>
<evidence type="ECO:0000259" key="2">
    <source>
        <dbReference type="Pfam" id="PF01756"/>
    </source>
</evidence>
<evidence type="ECO:0000313" key="3">
    <source>
        <dbReference type="EMBL" id="RMZ66253.1"/>
    </source>
</evidence>
<dbReference type="GO" id="GO:0003997">
    <property type="term" value="F:acyl-CoA oxidase activity"/>
    <property type="evidence" value="ECO:0007669"/>
    <property type="project" value="InterPro"/>
</dbReference>
<organism evidence="3 4">
    <name type="scientific">Pyrenophora seminiperda CCB06</name>
    <dbReference type="NCBI Taxonomy" id="1302712"/>
    <lineage>
        <taxon>Eukaryota</taxon>
        <taxon>Fungi</taxon>
        <taxon>Dikarya</taxon>
        <taxon>Ascomycota</taxon>
        <taxon>Pezizomycotina</taxon>
        <taxon>Dothideomycetes</taxon>
        <taxon>Pleosporomycetidae</taxon>
        <taxon>Pleosporales</taxon>
        <taxon>Pleosporineae</taxon>
        <taxon>Pleosporaceae</taxon>
        <taxon>Pyrenophora</taxon>
    </lineage>
</organism>
<feature type="region of interest" description="Disordered" evidence="1">
    <location>
        <begin position="126"/>
        <end position="188"/>
    </location>
</feature>
<feature type="region of interest" description="Disordered" evidence="1">
    <location>
        <begin position="648"/>
        <end position="715"/>
    </location>
</feature>
<protein>
    <submittedName>
        <fullName evidence="3">Negative acting factor</fullName>
    </submittedName>
</protein>
<dbReference type="PANTHER" id="PTHR38791">
    <property type="entry name" value="ZN(II)2CYS6 TRANSCRIPTION FACTOR (EUROFUNG)-RELATED-RELATED"/>
    <property type="match status" value="1"/>
</dbReference>
<sequence>MRRRCQLPQQLHALYFRTTDQYATSFIMTTAVLAEPIRDGGSQATHAPHVIKLMDAWSILDWLLNSALGSSDGKVCERLFDKAQRSKPLDDVTFNPGLDEKAGHECKYRDQADILFRNQTASAAQRAEESWRKRSKSHQRASASETMSVVVKTPPSDECTPPALADDQHSPAGSANSPSGSTDGQAHHAAAPTIMSIIDLSRMSITPAANPDFRRKAFERFVYDFVLPDSPDRNPNEPTDALWMFIPLLYEKAPQDSLIATTVDAVSYVNYANRCHDKRAAVLAGECLGKAIPMLTKVIAEKKDAATDETLCSVYLMGVYENFASGQRKGTYIAHHNGANALLQLRSVEQYQSHPISAKIYEVTYSQMLLGNLQSAKRPPIPTRDVAKVDSYLPSLYNNANVFVMRLIWKVTMLHAKWHEVKQSATPPTSRLALQELLQNALELDVEFRGWESSITPAWRYEMAPNTPQVRSTYSAKWQKLFLACRGAPPEIHSYPSMKRCWIWGFYRTSRIFLLRDTLELLNWMLRFREPNVPSYLPMGPPPPATAQAHSVSAALSNRNLCLLHSVTTSHLVHVIEKSCSALIGSFTVPIHLKSFDDVCGMRGYICLWPLGIMDAVLKTGLVPDTNAAGSPPMDTTTSHAYLYQQQQMSPTNPDDPSQHSTNPPNHDSYATAPPFSEPSTIRPKLETPPSSNSGDQHVPSSSAGSSPASTTSIPLYDHTAKKGHIFDSNPAHPYDHAFDLPLRAYGIAEPRRLDVGGCREWINRLLYYIAADLGIKKALYIPLTEGFLQSVEPAVERVLGRG</sequence>
<dbReference type="GO" id="GO:0005777">
    <property type="term" value="C:peroxisome"/>
    <property type="evidence" value="ECO:0007669"/>
    <property type="project" value="InterPro"/>
</dbReference>
<evidence type="ECO:0000256" key="1">
    <source>
        <dbReference type="SAM" id="MobiDB-lite"/>
    </source>
</evidence>
<accession>A0A3M7LVJ2</accession>
<dbReference type="GO" id="GO:0006635">
    <property type="term" value="P:fatty acid beta-oxidation"/>
    <property type="evidence" value="ECO:0007669"/>
    <property type="project" value="InterPro"/>
</dbReference>
<gene>
    <name evidence="3" type="ORF">GMOD_00005339</name>
</gene>